<proteinExistence type="predicted"/>
<accession>A0AAV4LZK7</accession>
<dbReference type="InterPro" id="IPR022209">
    <property type="entry name" value="CWC25"/>
</dbReference>
<evidence type="ECO:0000256" key="7">
    <source>
        <dbReference type="SAM" id="MobiDB-lite"/>
    </source>
</evidence>
<dbReference type="GO" id="GO:0006397">
    <property type="term" value="P:mRNA processing"/>
    <property type="evidence" value="ECO:0007669"/>
    <property type="project" value="UniProtKB-KW"/>
</dbReference>
<keyword evidence="2" id="KW-0507">mRNA processing</keyword>
<evidence type="ECO:0000256" key="4">
    <source>
        <dbReference type="ARBA" id="ARBA00023054"/>
    </source>
</evidence>
<evidence type="ECO:0000256" key="1">
    <source>
        <dbReference type="ARBA" id="ARBA00004123"/>
    </source>
</evidence>
<sequence>MAGRAEDSLVRDNERQWTVSNRVEAEGLEWLYADPSAAKKDTSNLEAYLLGKSIEGARGELGREKIDPSAAGSLLAEASEGAPVDDTLNKFREDPLFIIKKVELHQRQVMQKYASLAQGHRDGGSKLVSQAPVSAESAGRSGRSAARGVSRDHEKGGARDRGRSRGYSRGHGERNVDRRRHRSRGSRSSSVERRKVKYYRSIDDRSRHSGRGGRRRNRSSSSGSSSVDSHRGHRSRHRDDEGEYRRRGSRYDRYRSRKEKARRSVGRRRRSRDDSVRYRRRYESSSRSSSYSSQESCSDSRSYSSSYSSSDSRSDSSESSRRSIEERYGRRNRSGRRRRSKGRRGRRDSSTDSYESRDRSGGRRGSGRERRRTRSRRGRSESYTSDDCSSVDSRDGRSRDRQRSRSGGTSEGSRERVLGSERSRTSSRSSEGSTDSRGRTLRRGRSRSGPRRSRVETRRIAGKEERARVEEPVRRKQGPELPLKQDPLKYAFGVTEDIMPPQEIQDRAEQRRREMEERKRLQRDLYASGDVKGRIEEMQSHGTSHLKERLEQMAEHERLVQSKEAEAEAPREGSDYISALKHHALESAKMAERIRQRASRSLVEDE</sequence>
<evidence type="ECO:0000313" key="8">
    <source>
        <dbReference type="EMBL" id="GIX65677.1"/>
    </source>
</evidence>
<feature type="compositionally biased region" description="Basic residues" evidence="7">
    <location>
        <begin position="330"/>
        <end position="346"/>
    </location>
</feature>
<keyword evidence="9" id="KW-1185">Reference proteome</keyword>
<protein>
    <submittedName>
        <fullName evidence="8">Pre-mRNA splicing protein, putative</fullName>
    </submittedName>
</protein>
<comment type="subcellular location">
    <subcellularLocation>
        <location evidence="1">Nucleus</location>
    </subcellularLocation>
</comment>
<organism evidence="8 9">
    <name type="scientific">Babesia caballi</name>
    <dbReference type="NCBI Taxonomy" id="5871"/>
    <lineage>
        <taxon>Eukaryota</taxon>
        <taxon>Sar</taxon>
        <taxon>Alveolata</taxon>
        <taxon>Apicomplexa</taxon>
        <taxon>Aconoidasida</taxon>
        <taxon>Piroplasmida</taxon>
        <taxon>Babesiidae</taxon>
        <taxon>Babesia</taxon>
    </lineage>
</organism>
<feature type="compositionally biased region" description="Basic residues" evidence="7">
    <location>
        <begin position="208"/>
        <end position="218"/>
    </location>
</feature>
<feature type="compositionally biased region" description="Low complexity" evidence="7">
    <location>
        <begin position="133"/>
        <end position="148"/>
    </location>
</feature>
<dbReference type="Pfam" id="PF12542">
    <property type="entry name" value="CWC25"/>
    <property type="match status" value="1"/>
</dbReference>
<evidence type="ECO:0000256" key="6">
    <source>
        <dbReference type="ARBA" id="ARBA00023242"/>
    </source>
</evidence>
<feature type="compositionally biased region" description="Basic and acidic residues" evidence="7">
    <location>
        <begin position="453"/>
        <end position="478"/>
    </location>
</feature>
<evidence type="ECO:0000256" key="5">
    <source>
        <dbReference type="ARBA" id="ARBA00023187"/>
    </source>
</evidence>
<feature type="compositionally biased region" description="Basic and acidic residues" evidence="7">
    <location>
        <begin position="531"/>
        <end position="574"/>
    </location>
</feature>
<dbReference type="GO" id="GO:0005681">
    <property type="term" value="C:spliceosomal complex"/>
    <property type="evidence" value="ECO:0007669"/>
    <property type="project" value="UniProtKB-KW"/>
</dbReference>
<feature type="compositionally biased region" description="Basic and acidic residues" evidence="7">
    <location>
        <begin position="237"/>
        <end position="254"/>
    </location>
</feature>
<reference evidence="8 9" key="1">
    <citation type="submission" date="2021-06" db="EMBL/GenBank/DDBJ databases">
        <title>Genome sequence of Babesia caballi.</title>
        <authorList>
            <person name="Yamagishi J."/>
            <person name="Kidaka T."/>
            <person name="Ochi A."/>
        </authorList>
    </citation>
    <scope>NUCLEOTIDE SEQUENCE [LARGE SCALE GENOMIC DNA]</scope>
    <source>
        <strain evidence="8">USDA-D6B2</strain>
    </source>
</reference>
<feature type="compositionally biased region" description="Basic and acidic residues" evidence="7">
    <location>
        <begin position="149"/>
        <end position="163"/>
    </location>
</feature>
<name>A0AAV4LZK7_BABCB</name>
<feature type="compositionally biased region" description="Basic residues" evidence="7">
    <location>
        <begin position="255"/>
        <end position="270"/>
    </location>
</feature>
<gene>
    <name evidence="8" type="ORF">BcabD6B2_51120</name>
</gene>
<keyword evidence="4" id="KW-0175">Coiled coil</keyword>
<feature type="compositionally biased region" description="Basic and acidic residues" evidence="7">
    <location>
        <begin position="271"/>
        <end position="284"/>
    </location>
</feature>
<dbReference type="GeneID" id="94197158"/>
<dbReference type="RefSeq" id="XP_067717746.1">
    <property type="nucleotide sequence ID" value="XM_067861645.1"/>
</dbReference>
<dbReference type="GO" id="GO:0008380">
    <property type="term" value="P:RNA splicing"/>
    <property type="evidence" value="ECO:0007669"/>
    <property type="project" value="UniProtKB-KW"/>
</dbReference>
<dbReference type="EMBL" id="BPLF01000005">
    <property type="protein sequence ID" value="GIX65677.1"/>
    <property type="molecule type" value="Genomic_DNA"/>
</dbReference>
<evidence type="ECO:0000313" key="9">
    <source>
        <dbReference type="Proteomes" id="UP001497744"/>
    </source>
</evidence>
<evidence type="ECO:0000256" key="2">
    <source>
        <dbReference type="ARBA" id="ARBA00022664"/>
    </source>
</evidence>
<feature type="compositionally biased region" description="Basic and acidic residues" evidence="7">
    <location>
        <begin position="412"/>
        <end position="424"/>
    </location>
</feature>
<feature type="compositionally biased region" description="Basic and acidic residues" evidence="7">
    <location>
        <begin position="347"/>
        <end position="361"/>
    </location>
</feature>
<dbReference type="AlphaFoldDB" id="A0AAV4LZK7"/>
<feature type="compositionally biased region" description="Low complexity" evidence="7">
    <location>
        <begin position="381"/>
        <end position="391"/>
    </location>
</feature>
<feature type="compositionally biased region" description="Basic and acidic residues" evidence="7">
    <location>
        <begin position="312"/>
        <end position="329"/>
    </location>
</feature>
<feature type="compositionally biased region" description="Basic residues" evidence="7">
    <location>
        <begin position="439"/>
        <end position="452"/>
    </location>
</feature>
<feature type="compositionally biased region" description="Low complexity" evidence="7">
    <location>
        <begin position="285"/>
        <end position="311"/>
    </location>
</feature>
<keyword evidence="3" id="KW-0747">Spliceosome</keyword>
<feature type="compositionally biased region" description="Low complexity" evidence="7">
    <location>
        <begin position="426"/>
        <end position="435"/>
    </location>
</feature>
<feature type="compositionally biased region" description="Basic and acidic residues" evidence="7">
    <location>
        <begin position="392"/>
        <end position="403"/>
    </location>
</feature>
<feature type="compositionally biased region" description="Basic and acidic residues" evidence="7">
    <location>
        <begin position="504"/>
        <end position="523"/>
    </location>
</feature>
<comment type="caution">
    <text evidence="8">The sequence shown here is derived from an EMBL/GenBank/DDBJ whole genome shotgun (WGS) entry which is preliminary data.</text>
</comment>
<keyword evidence="5" id="KW-0508">mRNA splicing</keyword>
<dbReference type="Proteomes" id="UP001497744">
    <property type="component" value="Unassembled WGS sequence"/>
</dbReference>
<evidence type="ECO:0000256" key="3">
    <source>
        <dbReference type="ARBA" id="ARBA00022728"/>
    </source>
</evidence>
<keyword evidence="6" id="KW-0539">Nucleus</keyword>
<feature type="region of interest" description="Disordered" evidence="7">
    <location>
        <begin position="120"/>
        <end position="577"/>
    </location>
</feature>